<reference evidence="7" key="1">
    <citation type="submission" date="2020-07" db="EMBL/GenBank/DDBJ databases">
        <title>Huge and variable diversity of episymbiotic CPR bacteria and DPANN archaea in groundwater ecosystems.</title>
        <authorList>
            <person name="He C.Y."/>
            <person name="Keren R."/>
            <person name="Whittaker M."/>
            <person name="Farag I.F."/>
            <person name="Doudna J."/>
            <person name="Cate J.H.D."/>
            <person name="Banfield J.F."/>
        </authorList>
    </citation>
    <scope>NUCLEOTIDE SEQUENCE</scope>
    <source>
        <strain evidence="7">NC_groundwater_1370_Ag_S-0.2um_69_93</strain>
    </source>
</reference>
<evidence type="ECO:0000256" key="1">
    <source>
        <dbReference type="ARBA" id="ARBA00022670"/>
    </source>
</evidence>
<organism evidence="7 8">
    <name type="scientific">Tectimicrobiota bacterium</name>
    <dbReference type="NCBI Taxonomy" id="2528274"/>
    <lineage>
        <taxon>Bacteria</taxon>
        <taxon>Pseudomonadati</taxon>
        <taxon>Nitrospinota/Tectimicrobiota group</taxon>
        <taxon>Candidatus Tectimicrobiota</taxon>
    </lineage>
</organism>
<evidence type="ECO:0000313" key="8">
    <source>
        <dbReference type="Proteomes" id="UP000752292"/>
    </source>
</evidence>
<dbReference type="Gene3D" id="3.40.50.300">
    <property type="entry name" value="P-loop containing nucleotide triphosphate hydrolases"/>
    <property type="match status" value="1"/>
</dbReference>
<dbReference type="Pfam" id="PF06480">
    <property type="entry name" value="FtsH_ext"/>
    <property type="match status" value="1"/>
</dbReference>
<dbReference type="SUPFAM" id="SSF52540">
    <property type="entry name" value="P-loop containing nucleoside triphosphate hydrolases"/>
    <property type="match status" value="1"/>
</dbReference>
<dbReference type="InterPro" id="IPR003959">
    <property type="entry name" value="ATPase_AAA_core"/>
</dbReference>
<keyword evidence="4" id="KW-1133">Transmembrane helix</keyword>
<keyword evidence="2" id="KW-0378">Hydrolase</keyword>
<proteinExistence type="predicted"/>
<dbReference type="GO" id="GO:0004176">
    <property type="term" value="F:ATP-dependent peptidase activity"/>
    <property type="evidence" value="ECO:0007669"/>
    <property type="project" value="InterPro"/>
</dbReference>
<accession>A0A932ZXS3</accession>
<evidence type="ECO:0000256" key="4">
    <source>
        <dbReference type="SAM" id="Phobius"/>
    </source>
</evidence>
<evidence type="ECO:0000256" key="3">
    <source>
        <dbReference type="ARBA" id="ARBA00023136"/>
    </source>
</evidence>
<evidence type="ECO:0000259" key="6">
    <source>
        <dbReference type="Pfam" id="PF06480"/>
    </source>
</evidence>
<feature type="domain" description="Peptidase M41 FtsH extracellular" evidence="6">
    <location>
        <begin position="2"/>
        <end position="82"/>
    </location>
</feature>
<dbReference type="PANTHER" id="PTHR23076:SF113">
    <property type="entry name" value="ATP-DEPENDENT ZINC METALLOPROTEASE FTSH 1, CHLOROPLASTIC-RELATED"/>
    <property type="match status" value="1"/>
</dbReference>
<dbReference type="GO" id="GO:0016020">
    <property type="term" value="C:membrane"/>
    <property type="evidence" value="ECO:0007669"/>
    <property type="project" value="InterPro"/>
</dbReference>
<dbReference type="InterPro" id="IPR027417">
    <property type="entry name" value="P-loop_NTPase"/>
</dbReference>
<sequence length="246" mass="27196">MYLIQFLFFPGAQFQRIPYNEFRKLVRESRVERVDILGDRLRGRFKAAGAQGQGRLFETAKVEDPGLIKTLEEAGVIFQGQYEPPWLVTFFSTWVLPLAILFTIYGFVLRKMGPGQGVMAFGRNKAKIYAEKEVGVRFTDVAGVDEAKEELAEVVDFLKNPDRYLRLGGKIPRGVLLVGPPGCGKTLLSRAVAGEAGVSFFSISGSEFVEMFVGMGAARVRDLFAQAVEKAPCIVFIDELDALGKA</sequence>
<dbReference type="GO" id="GO:0004222">
    <property type="term" value="F:metalloendopeptidase activity"/>
    <property type="evidence" value="ECO:0007669"/>
    <property type="project" value="InterPro"/>
</dbReference>
<dbReference type="GO" id="GO:0008270">
    <property type="term" value="F:zinc ion binding"/>
    <property type="evidence" value="ECO:0007669"/>
    <property type="project" value="InterPro"/>
</dbReference>
<name>A0A932ZXS3_UNCTE</name>
<protein>
    <submittedName>
        <fullName evidence="7">ATP-dependent metallopeptidase FtsH/Yme1/Tma family protein</fullName>
    </submittedName>
</protein>
<dbReference type="GO" id="GO:0016887">
    <property type="term" value="F:ATP hydrolysis activity"/>
    <property type="evidence" value="ECO:0007669"/>
    <property type="project" value="InterPro"/>
</dbReference>
<dbReference type="EMBL" id="JACQRX010000296">
    <property type="protein sequence ID" value="MBI4252152.1"/>
    <property type="molecule type" value="Genomic_DNA"/>
</dbReference>
<dbReference type="GO" id="GO:0005524">
    <property type="term" value="F:ATP binding"/>
    <property type="evidence" value="ECO:0007669"/>
    <property type="project" value="InterPro"/>
</dbReference>
<keyword evidence="3 4" id="KW-0472">Membrane</keyword>
<dbReference type="PANTHER" id="PTHR23076">
    <property type="entry name" value="METALLOPROTEASE M41 FTSH"/>
    <property type="match status" value="1"/>
</dbReference>
<dbReference type="FunFam" id="3.40.50.300:FF:002568">
    <property type="entry name" value="Cell division protein (FtsH)"/>
    <property type="match status" value="1"/>
</dbReference>
<evidence type="ECO:0000259" key="5">
    <source>
        <dbReference type="Pfam" id="PF00004"/>
    </source>
</evidence>
<keyword evidence="1" id="KW-0645">Protease</keyword>
<dbReference type="InterPro" id="IPR011546">
    <property type="entry name" value="Pept_M41_FtsH_extracell"/>
</dbReference>
<gene>
    <name evidence="7" type="ORF">HY618_06795</name>
</gene>
<keyword evidence="4" id="KW-0812">Transmembrane</keyword>
<feature type="transmembrane region" description="Helical" evidence="4">
    <location>
        <begin position="86"/>
        <end position="109"/>
    </location>
</feature>
<evidence type="ECO:0000256" key="2">
    <source>
        <dbReference type="ARBA" id="ARBA00022801"/>
    </source>
</evidence>
<dbReference type="GO" id="GO:0006508">
    <property type="term" value="P:proteolysis"/>
    <property type="evidence" value="ECO:0007669"/>
    <property type="project" value="UniProtKB-KW"/>
</dbReference>
<dbReference type="AlphaFoldDB" id="A0A932ZXS3"/>
<comment type="caution">
    <text evidence="7">The sequence shown here is derived from an EMBL/GenBank/DDBJ whole genome shotgun (WGS) entry which is preliminary data.</text>
</comment>
<dbReference type="Gene3D" id="3.30.720.210">
    <property type="match status" value="1"/>
</dbReference>
<evidence type="ECO:0000313" key="7">
    <source>
        <dbReference type="EMBL" id="MBI4252152.1"/>
    </source>
</evidence>
<dbReference type="Proteomes" id="UP000752292">
    <property type="component" value="Unassembled WGS sequence"/>
</dbReference>
<feature type="non-terminal residue" evidence="7">
    <location>
        <position position="246"/>
    </location>
</feature>
<feature type="domain" description="ATPase AAA-type core" evidence="5">
    <location>
        <begin position="175"/>
        <end position="245"/>
    </location>
</feature>
<dbReference type="Pfam" id="PF00004">
    <property type="entry name" value="AAA"/>
    <property type="match status" value="1"/>
</dbReference>